<evidence type="ECO:0000313" key="2">
    <source>
        <dbReference type="EMBL" id="SNX72082.1"/>
    </source>
</evidence>
<dbReference type="RefSeq" id="WP_097030992.1">
    <property type="nucleotide sequence ID" value="NZ_OAOQ01000011.1"/>
</dbReference>
<dbReference type="OrthoDB" id="9770040at2"/>
<keyword evidence="1" id="KW-0812">Transmembrane</keyword>
<feature type="transmembrane region" description="Helical" evidence="1">
    <location>
        <begin position="145"/>
        <end position="165"/>
    </location>
</feature>
<feature type="transmembrane region" description="Helical" evidence="1">
    <location>
        <begin position="269"/>
        <end position="295"/>
    </location>
</feature>
<gene>
    <name evidence="2" type="ORF">SAMN05878503_111115</name>
</gene>
<organism evidence="2 3">
    <name type="scientific">Cereibacter ovatus</name>
    <dbReference type="NCBI Taxonomy" id="439529"/>
    <lineage>
        <taxon>Bacteria</taxon>
        <taxon>Pseudomonadati</taxon>
        <taxon>Pseudomonadota</taxon>
        <taxon>Alphaproteobacteria</taxon>
        <taxon>Rhodobacterales</taxon>
        <taxon>Paracoccaceae</taxon>
        <taxon>Cereibacter</taxon>
    </lineage>
</organism>
<keyword evidence="1" id="KW-1133">Transmembrane helix</keyword>
<reference evidence="3" key="1">
    <citation type="submission" date="2017-08" db="EMBL/GenBank/DDBJ databases">
        <authorList>
            <person name="Varghese N."/>
            <person name="Submissions S."/>
        </authorList>
    </citation>
    <scope>NUCLEOTIDE SEQUENCE [LARGE SCALE GENOMIC DNA]</scope>
    <source>
        <strain evidence="3">JA234</strain>
    </source>
</reference>
<feature type="transmembrane region" description="Helical" evidence="1">
    <location>
        <begin position="214"/>
        <end position="232"/>
    </location>
</feature>
<protein>
    <submittedName>
        <fullName evidence="2">Uncharacterized protein involved in response to NO</fullName>
    </submittedName>
</protein>
<dbReference type="InterPro" id="IPR010266">
    <property type="entry name" value="NnrS"/>
</dbReference>
<feature type="transmembrane region" description="Helical" evidence="1">
    <location>
        <begin position="238"/>
        <end position="257"/>
    </location>
</feature>
<dbReference type="Pfam" id="PF05940">
    <property type="entry name" value="NnrS"/>
    <property type="match status" value="1"/>
</dbReference>
<sequence>MSNEMPRPYTGPAILSYGFRPFFLAAALFAAAAIPIWIGAWSGHLNLHGPFAPVDWHIHEMLFGYSSAVIAGFLFTAIPNWTGRMPRRGLPLAALALLWLAGRLAVAGALGDRPAPVMVIDAAFLAAVITMALTEIVAGRNWKNLAVIAPTGLYLAANLTFHIEAMRGGESDIGRRLGFATVVFLIMLIGGRIIPSFTRNWLARDKTARPPVPFNRFDAVCLVSAGAALLLWTARPEGWPTALALLAVAGLHGARLMRWRGLTTWRAPILAMLHVAYAFLPLGLAACGLAAAGLVATPPGMHLLGIGGIGGMTIAVMMRASLGHTGRALEAGPVLTLGFGCIAAAAVARALLAQSQLAGLDGFTIAAILWTLGFLLFLVRIGPFLMKPNPARRRANV</sequence>
<dbReference type="Proteomes" id="UP000219467">
    <property type="component" value="Unassembled WGS sequence"/>
</dbReference>
<evidence type="ECO:0000313" key="3">
    <source>
        <dbReference type="Proteomes" id="UP000219467"/>
    </source>
</evidence>
<dbReference type="AlphaFoldDB" id="A0A285CX02"/>
<proteinExistence type="predicted"/>
<evidence type="ECO:0000256" key="1">
    <source>
        <dbReference type="SAM" id="Phobius"/>
    </source>
</evidence>
<keyword evidence="3" id="KW-1185">Reference proteome</keyword>
<accession>A0A285CX02</accession>
<feature type="transmembrane region" description="Helical" evidence="1">
    <location>
        <begin position="90"/>
        <end position="111"/>
    </location>
</feature>
<feature type="transmembrane region" description="Helical" evidence="1">
    <location>
        <begin position="334"/>
        <end position="352"/>
    </location>
</feature>
<feature type="transmembrane region" description="Helical" evidence="1">
    <location>
        <begin position="61"/>
        <end position="78"/>
    </location>
</feature>
<feature type="transmembrane region" description="Helical" evidence="1">
    <location>
        <begin position="301"/>
        <end position="322"/>
    </location>
</feature>
<feature type="transmembrane region" description="Helical" evidence="1">
    <location>
        <begin position="21"/>
        <end position="41"/>
    </location>
</feature>
<feature type="transmembrane region" description="Helical" evidence="1">
    <location>
        <begin position="364"/>
        <end position="386"/>
    </location>
</feature>
<name>A0A285CX02_9RHOB</name>
<feature type="transmembrane region" description="Helical" evidence="1">
    <location>
        <begin position="117"/>
        <end position="138"/>
    </location>
</feature>
<feature type="transmembrane region" description="Helical" evidence="1">
    <location>
        <begin position="177"/>
        <end position="194"/>
    </location>
</feature>
<dbReference type="EMBL" id="OAOQ01000011">
    <property type="protein sequence ID" value="SNX72082.1"/>
    <property type="molecule type" value="Genomic_DNA"/>
</dbReference>
<keyword evidence="1" id="KW-0472">Membrane</keyword>